<dbReference type="AlphaFoldDB" id="A0A6A6WZP9"/>
<name>A0A6A6WZP9_9PLEO</name>
<sequence>MVLALVCWRIGGGVTYSLWHFQGFLHSTAPVSAWELLRLAWHGIAWQFFSRFWHCTYFGRGFTYPVRSWDE</sequence>
<evidence type="ECO:0000313" key="2">
    <source>
        <dbReference type="Proteomes" id="UP000799757"/>
    </source>
</evidence>
<evidence type="ECO:0000313" key="1">
    <source>
        <dbReference type="EMBL" id="KAF2789363.1"/>
    </source>
</evidence>
<proteinExistence type="predicted"/>
<dbReference type="EMBL" id="MU002143">
    <property type="protein sequence ID" value="KAF2789363.1"/>
    <property type="molecule type" value="Genomic_DNA"/>
</dbReference>
<organism evidence="1 2">
    <name type="scientific">Melanomma pulvis-pyrius CBS 109.77</name>
    <dbReference type="NCBI Taxonomy" id="1314802"/>
    <lineage>
        <taxon>Eukaryota</taxon>
        <taxon>Fungi</taxon>
        <taxon>Dikarya</taxon>
        <taxon>Ascomycota</taxon>
        <taxon>Pezizomycotina</taxon>
        <taxon>Dothideomycetes</taxon>
        <taxon>Pleosporomycetidae</taxon>
        <taxon>Pleosporales</taxon>
        <taxon>Melanommataceae</taxon>
        <taxon>Melanomma</taxon>
    </lineage>
</organism>
<gene>
    <name evidence="1" type="ORF">K505DRAFT_95393</name>
</gene>
<reference evidence="1" key="1">
    <citation type="journal article" date="2020" name="Stud. Mycol.">
        <title>101 Dothideomycetes genomes: a test case for predicting lifestyles and emergence of pathogens.</title>
        <authorList>
            <person name="Haridas S."/>
            <person name="Albert R."/>
            <person name="Binder M."/>
            <person name="Bloem J."/>
            <person name="Labutti K."/>
            <person name="Salamov A."/>
            <person name="Andreopoulos B."/>
            <person name="Baker S."/>
            <person name="Barry K."/>
            <person name="Bills G."/>
            <person name="Bluhm B."/>
            <person name="Cannon C."/>
            <person name="Castanera R."/>
            <person name="Culley D."/>
            <person name="Daum C."/>
            <person name="Ezra D."/>
            <person name="Gonzalez J."/>
            <person name="Henrissat B."/>
            <person name="Kuo A."/>
            <person name="Liang C."/>
            <person name="Lipzen A."/>
            <person name="Lutzoni F."/>
            <person name="Magnuson J."/>
            <person name="Mondo S."/>
            <person name="Nolan M."/>
            <person name="Ohm R."/>
            <person name="Pangilinan J."/>
            <person name="Park H.-J."/>
            <person name="Ramirez L."/>
            <person name="Alfaro M."/>
            <person name="Sun H."/>
            <person name="Tritt A."/>
            <person name="Yoshinaga Y."/>
            <person name="Zwiers L.-H."/>
            <person name="Turgeon B."/>
            <person name="Goodwin S."/>
            <person name="Spatafora J."/>
            <person name="Crous P."/>
            <person name="Grigoriev I."/>
        </authorList>
    </citation>
    <scope>NUCLEOTIDE SEQUENCE</scope>
    <source>
        <strain evidence="1">CBS 109.77</strain>
    </source>
</reference>
<keyword evidence="2" id="KW-1185">Reference proteome</keyword>
<dbReference type="Proteomes" id="UP000799757">
    <property type="component" value="Unassembled WGS sequence"/>
</dbReference>
<accession>A0A6A6WZP9</accession>
<protein>
    <submittedName>
        <fullName evidence="1">Uncharacterized protein</fullName>
    </submittedName>
</protein>